<dbReference type="EMBL" id="JAUPFM010000001">
    <property type="protein sequence ID" value="KAK2863078.1"/>
    <property type="molecule type" value="Genomic_DNA"/>
</dbReference>
<evidence type="ECO:0000256" key="1">
    <source>
        <dbReference type="SAM" id="SignalP"/>
    </source>
</evidence>
<accession>A0AA88P123</accession>
<proteinExistence type="predicted"/>
<keyword evidence="3" id="KW-1185">Reference proteome</keyword>
<protein>
    <submittedName>
        <fullName evidence="2">Uncharacterized protein</fullName>
    </submittedName>
</protein>
<feature type="signal peptide" evidence="1">
    <location>
        <begin position="1"/>
        <end position="30"/>
    </location>
</feature>
<dbReference type="AlphaFoldDB" id="A0AA88P123"/>
<comment type="caution">
    <text evidence="2">The sequence shown here is derived from an EMBL/GenBank/DDBJ whole genome shotgun (WGS) entry which is preliminary data.</text>
</comment>
<reference evidence="2" key="1">
    <citation type="submission" date="2023-07" db="EMBL/GenBank/DDBJ databases">
        <title>Chromosome-level Genome Assembly of Striped Snakehead (Channa striata).</title>
        <authorList>
            <person name="Liu H."/>
        </authorList>
    </citation>
    <scope>NUCLEOTIDE SEQUENCE</scope>
    <source>
        <strain evidence="2">Gz</strain>
        <tissue evidence="2">Muscle</tissue>
    </source>
</reference>
<feature type="chain" id="PRO_5041728185" evidence="1">
    <location>
        <begin position="31"/>
        <end position="123"/>
    </location>
</feature>
<dbReference type="Proteomes" id="UP001187415">
    <property type="component" value="Unassembled WGS sequence"/>
</dbReference>
<evidence type="ECO:0000313" key="3">
    <source>
        <dbReference type="Proteomes" id="UP001187415"/>
    </source>
</evidence>
<evidence type="ECO:0000313" key="2">
    <source>
        <dbReference type="EMBL" id="KAK2863078.1"/>
    </source>
</evidence>
<organism evidence="2 3">
    <name type="scientific">Channa striata</name>
    <name type="common">Snakehead murrel</name>
    <name type="synonym">Ophicephalus striatus</name>
    <dbReference type="NCBI Taxonomy" id="64152"/>
    <lineage>
        <taxon>Eukaryota</taxon>
        <taxon>Metazoa</taxon>
        <taxon>Chordata</taxon>
        <taxon>Craniata</taxon>
        <taxon>Vertebrata</taxon>
        <taxon>Euteleostomi</taxon>
        <taxon>Actinopterygii</taxon>
        <taxon>Neopterygii</taxon>
        <taxon>Teleostei</taxon>
        <taxon>Neoteleostei</taxon>
        <taxon>Acanthomorphata</taxon>
        <taxon>Anabantaria</taxon>
        <taxon>Anabantiformes</taxon>
        <taxon>Channoidei</taxon>
        <taxon>Channidae</taxon>
        <taxon>Channa</taxon>
    </lineage>
</organism>
<name>A0AA88P123_CHASR</name>
<keyword evidence="1" id="KW-0732">Signal</keyword>
<sequence length="123" mass="13446">MALRGWCILKVALKSFTVLDIACTLGPVGAFVRPATSKTDCTGQQQPLSFSTPQSTSPIVYERLLLLGYIQKQEKTQEPGCAEASKVKRARGEGVVKKKRKAEIPLIPRWCFPDSSSDSFSAV</sequence>
<gene>
    <name evidence="2" type="ORF">Q5P01_002611</name>
</gene>